<dbReference type="KEGG" id="pgri:PgNI_06054"/>
<dbReference type="AlphaFoldDB" id="A0A6P8B731"/>
<gene>
    <name evidence="4" type="ORF">PgNI_06054</name>
</gene>
<organism evidence="3 4">
    <name type="scientific">Pyricularia grisea</name>
    <name type="common">Crabgrass-specific blast fungus</name>
    <name type="synonym">Magnaporthe grisea</name>
    <dbReference type="NCBI Taxonomy" id="148305"/>
    <lineage>
        <taxon>Eukaryota</taxon>
        <taxon>Fungi</taxon>
        <taxon>Dikarya</taxon>
        <taxon>Ascomycota</taxon>
        <taxon>Pezizomycotina</taxon>
        <taxon>Sordariomycetes</taxon>
        <taxon>Sordariomycetidae</taxon>
        <taxon>Magnaporthales</taxon>
        <taxon>Pyriculariaceae</taxon>
        <taxon>Pyricularia</taxon>
    </lineage>
</organism>
<feature type="chain" id="PRO_5027940993" evidence="2">
    <location>
        <begin position="19"/>
        <end position="64"/>
    </location>
</feature>
<dbReference type="RefSeq" id="XP_030982970.1">
    <property type="nucleotide sequence ID" value="XM_031126083.1"/>
</dbReference>
<feature type="signal peptide" evidence="2">
    <location>
        <begin position="1"/>
        <end position="18"/>
    </location>
</feature>
<evidence type="ECO:0000256" key="2">
    <source>
        <dbReference type="SAM" id="SignalP"/>
    </source>
</evidence>
<evidence type="ECO:0000313" key="3">
    <source>
        <dbReference type="Proteomes" id="UP000515153"/>
    </source>
</evidence>
<reference evidence="3 4" key="1">
    <citation type="journal article" date="2019" name="Mol. Biol. Evol.">
        <title>Blast fungal genomes show frequent chromosomal changes, gene gains and losses, and effector gene turnover.</title>
        <authorList>
            <person name="Gomez Luciano L.B."/>
            <person name="Jason Tsai I."/>
            <person name="Chuma I."/>
            <person name="Tosa Y."/>
            <person name="Chen Y.H."/>
            <person name="Li J.Y."/>
            <person name="Li M.Y."/>
            <person name="Jade Lu M.Y."/>
            <person name="Nakayashiki H."/>
            <person name="Li W.H."/>
        </authorList>
    </citation>
    <scope>NUCLEOTIDE SEQUENCE [LARGE SCALE GENOMIC DNA]</scope>
    <source>
        <strain evidence="3 4">NI907</strain>
    </source>
</reference>
<reference evidence="4" key="2">
    <citation type="submission" date="2019-10" db="EMBL/GenBank/DDBJ databases">
        <authorList>
            <consortium name="NCBI Genome Project"/>
        </authorList>
    </citation>
    <scope>NUCLEOTIDE SEQUENCE</scope>
    <source>
        <strain evidence="4">NI907</strain>
    </source>
</reference>
<sequence length="64" mass="7110">MYILWHNLFISLFPLVDSFSNSNTVEDKKWNPPPVLAEHSGARTTSSNPHPAGPSQCKLNAQAF</sequence>
<proteinExistence type="predicted"/>
<dbReference type="GeneID" id="41960992"/>
<name>A0A6P8B731_PYRGI</name>
<evidence type="ECO:0000313" key="4">
    <source>
        <dbReference type="RefSeq" id="XP_030982970.1"/>
    </source>
</evidence>
<protein>
    <submittedName>
        <fullName evidence="4">Uncharacterized protein</fullName>
    </submittedName>
</protein>
<reference evidence="4" key="3">
    <citation type="submission" date="2025-08" db="UniProtKB">
        <authorList>
            <consortium name="RefSeq"/>
        </authorList>
    </citation>
    <scope>IDENTIFICATION</scope>
    <source>
        <strain evidence="4">NI907</strain>
    </source>
</reference>
<keyword evidence="3" id="KW-1185">Reference proteome</keyword>
<dbReference type="Proteomes" id="UP000515153">
    <property type="component" value="Chromosome I"/>
</dbReference>
<feature type="region of interest" description="Disordered" evidence="1">
    <location>
        <begin position="24"/>
        <end position="64"/>
    </location>
</feature>
<keyword evidence="2" id="KW-0732">Signal</keyword>
<evidence type="ECO:0000256" key="1">
    <source>
        <dbReference type="SAM" id="MobiDB-lite"/>
    </source>
</evidence>
<accession>A0A6P8B731</accession>